<proteinExistence type="predicted"/>
<dbReference type="GeneID" id="30974412"/>
<feature type="region of interest" description="Disordered" evidence="1">
    <location>
        <begin position="85"/>
        <end position="116"/>
    </location>
</feature>
<dbReference type="RefSeq" id="XP_020060216.1">
    <property type="nucleotide sequence ID" value="XM_020200598.1"/>
</dbReference>
<keyword evidence="3" id="KW-1185">Reference proteome</keyword>
<dbReference type="AlphaFoldDB" id="A0A1L9X620"/>
<dbReference type="VEuPathDB" id="FungiDB:ASPACDRAFT_39494"/>
<accession>A0A1L9X620</accession>
<feature type="compositionally biased region" description="Basic and acidic residues" evidence="1">
    <location>
        <begin position="103"/>
        <end position="116"/>
    </location>
</feature>
<evidence type="ECO:0000313" key="3">
    <source>
        <dbReference type="Proteomes" id="UP000184546"/>
    </source>
</evidence>
<evidence type="ECO:0008006" key="4">
    <source>
        <dbReference type="Google" id="ProtNLM"/>
    </source>
</evidence>
<dbReference type="OrthoDB" id="6365676at2759"/>
<reference evidence="3" key="1">
    <citation type="journal article" date="2017" name="Genome Biol.">
        <title>Comparative genomics reveals high biological diversity and specific adaptations in the industrially and medically important fungal genus Aspergillus.</title>
        <authorList>
            <person name="de Vries R.P."/>
            <person name="Riley R."/>
            <person name="Wiebenga A."/>
            <person name="Aguilar-Osorio G."/>
            <person name="Amillis S."/>
            <person name="Uchima C.A."/>
            <person name="Anderluh G."/>
            <person name="Asadollahi M."/>
            <person name="Askin M."/>
            <person name="Barry K."/>
            <person name="Battaglia E."/>
            <person name="Bayram O."/>
            <person name="Benocci T."/>
            <person name="Braus-Stromeyer S.A."/>
            <person name="Caldana C."/>
            <person name="Canovas D."/>
            <person name="Cerqueira G.C."/>
            <person name="Chen F."/>
            <person name="Chen W."/>
            <person name="Choi C."/>
            <person name="Clum A."/>
            <person name="Dos Santos R.A."/>
            <person name="Damasio A.R."/>
            <person name="Diallinas G."/>
            <person name="Emri T."/>
            <person name="Fekete E."/>
            <person name="Flipphi M."/>
            <person name="Freyberg S."/>
            <person name="Gallo A."/>
            <person name="Gournas C."/>
            <person name="Habgood R."/>
            <person name="Hainaut M."/>
            <person name="Harispe M.L."/>
            <person name="Henrissat B."/>
            <person name="Hilden K.S."/>
            <person name="Hope R."/>
            <person name="Hossain A."/>
            <person name="Karabika E."/>
            <person name="Karaffa L."/>
            <person name="Karanyi Z."/>
            <person name="Krasevec N."/>
            <person name="Kuo A."/>
            <person name="Kusch H."/>
            <person name="LaButti K."/>
            <person name="Lagendijk E.L."/>
            <person name="Lapidus A."/>
            <person name="Levasseur A."/>
            <person name="Lindquist E."/>
            <person name="Lipzen A."/>
            <person name="Logrieco A.F."/>
            <person name="MacCabe A."/>
            <person name="Maekelae M.R."/>
            <person name="Malavazi I."/>
            <person name="Melin P."/>
            <person name="Meyer V."/>
            <person name="Mielnichuk N."/>
            <person name="Miskei M."/>
            <person name="Molnar A.P."/>
            <person name="Mule G."/>
            <person name="Ngan C.Y."/>
            <person name="Orejas M."/>
            <person name="Orosz E."/>
            <person name="Ouedraogo J.P."/>
            <person name="Overkamp K.M."/>
            <person name="Park H.-S."/>
            <person name="Perrone G."/>
            <person name="Piumi F."/>
            <person name="Punt P.J."/>
            <person name="Ram A.F."/>
            <person name="Ramon A."/>
            <person name="Rauscher S."/>
            <person name="Record E."/>
            <person name="Riano-Pachon D.M."/>
            <person name="Robert V."/>
            <person name="Roehrig J."/>
            <person name="Ruller R."/>
            <person name="Salamov A."/>
            <person name="Salih N.S."/>
            <person name="Samson R.A."/>
            <person name="Sandor E."/>
            <person name="Sanguinetti M."/>
            <person name="Schuetze T."/>
            <person name="Sepcic K."/>
            <person name="Shelest E."/>
            <person name="Sherlock G."/>
            <person name="Sophianopoulou V."/>
            <person name="Squina F.M."/>
            <person name="Sun H."/>
            <person name="Susca A."/>
            <person name="Todd R.B."/>
            <person name="Tsang A."/>
            <person name="Unkles S.E."/>
            <person name="van de Wiele N."/>
            <person name="van Rossen-Uffink D."/>
            <person name="Oliveira J.V."/>
            <person name="Vesth T.C."/>
            <person name="Visser J."/>
            <person name="Yu J.-H."/>
            <person name="Zhou M."/>
            <person name="Andersen M.R."/>
            <person name="Archer D.B."/>
            <person name="Baker S.E."/>
            <person name="Benoit I."/>
            <person name="Brakhage A.A."/>
            <person name="Braus G.H."/>
            <person name="Fischer R."/>
            <person name="Frisvad J.C."/>
            <person name="Goldman G.H."/>
            <person name="Houbraken J."/>
            <person name="Oakley B."/>
            <person name="Pocsi I."/>
            <person name="Scazzocchio C."/>
            <person name="Seiboth B."/>
            <person name="vanKuyk P.A."/>
            <person name="Wortman J."/>
            <person name="Dyer P.S."/>
            <person name="Grigoriev I.V."/>
        </authorList>
    </citation>
    <scope>NUCLEOTIDE SEQUENCE [LARGE SCALE GENOMIC DNA]</scope>
    <source>
        <strain evidence="3">ATCC 16872 / CBS 172.66 / WB 5094</strain>
    </source>
</reference>
<dbReference type="Proteomes" id="UP000184546">
    <property type="component" value="Unassembled WGS sequence"/>
</dbReference>
<gene>
    <name evidence="2" type="ORF">ASPACDRAFT_39494</name>
</gene>
<evidence type="ECO:0000256" key="1">
    <source>
        <dbReference type="SAM" id="MobiDB-lite"/>
    </source>
</evidence>
<evidence type="ECO:0000313" key="2">
    <source>
        <dbReference type="EMBL" id="OJK03877.1"/>
    </source>
</evidence>
<sequence>MTARSRAAETQDPPTKWSCAFCDAIFHRVDHYRRHITSPQTNRINAPSAPLATNEGESASLTSFQITSHSNFLLTNAGTSFVVTGKPVPRATRPGMRSQSLERAAKNDTHAMHVRG</sequence>
<organism evidence="2 3">
    <name type="scientific">Aspergillus aculeatus (strain ATCC 16872 / CBS 172.66 / WB 5094)</name>
    <dbReference type="NCBI Taxonomy" id="690307"/>
    <lineage>
        <taxon>Eukaryota</taxon>
        <taxon>Fungi</taxon>
        <taxon>Dikarya</taxon>
        <taxon>Ascomycota</taxon>
        <taxon>Pezizomycotina</taxon>
        <taxon>Eurotiomycetes</taxon>
        <taxon>Eurotiomycetidae</taxon>
        <taxon>Eurotiales</taxon>
        <taxon>Aspergillaceae</taxon>
        <taxon>Aspergillus</taxon>
        <taxon>Aspergillus subgen. Circumdati</taxon>
    </lineage>
</organism>
<name>A0A1L9X620_ASPA1</name>
<dbReference type="EMBL" id="KV878971">
    <property type="protein sequence ID" value="OJK03877.1"/>
    <property type="molecule type" value="Genomic_DNA"/>
</dbReference>
<protein>
    <recommendedName>
        <fullName evidence="4">C2H2-type domain-containing protein</fullName>
    </recommendedName>
</protein>